<evidence type="ECO:0000313" key="1">
    <source>
        <dbReference type="EMBL" id="OGG11418.1"/>
    </source>
</evidence>
<evidence type="ECO:0000313" key="2">
    <source>
        <dbReference type="Proteomes" id="UP000177268"/>
    </source>
</evidence>
<dbReference type="InterPro" id="IPR038765">
    <property type="entry name" value="Papain-like_cys_pep_sf"/>
</dbReference>
<dbReference type="EMBL" id="MFIZ01000029">
    <property type="protein sequence ID" value="OGG11418.1"/>
    <property type="molecule type" value="Genomic_DNA"/>
</dbReference>
<dbReference type="Proteomes" id="UP000177268">
    <property type="component" value="Unassembled WGS sequence"/>
</dbReference>
<reference evidence="1 2" key="1">
    <citation type="journal article" date="2016" name="Nat. Commun.">
        <title>Thousands of microbial genomes shed light on interconnected biogeochemical processes in an aquifer system.</title>
        <authorList>
            <person name="Anantharaman K."/>
            <person name="Brown C.T."/>
            <person name="Hug L.A."/>
            <person name="Sharon I."/>
            <person name="Castelle C.J."/>
            <person name="Probst A.J."/>
            <person name="Thomas B.C."/>
            <person name="Singh A."/>
            <person name="Wilkins M.J."/>
            <person name="Karaoz U."/>
            <person name="Brodie E.L."/>
            <person name="Williams K.H."/>
            <person name="Hubbard S.S."/>
            <person name="Banfield J.F."/>
        </authorList>
    </citation>
    <scope>NUCLEOTIDE SEQUENCE [LARGE SCALE GENOMIC DNA]</scope>
</reference>
<gene>
    <name evidence="1" type="ORF">A2Z00_03150</name>
</gene>
<comment type="caution">
    <text evidence="1">The sequence shown here is derived from an EMBL/GenBank/DDBJ whole genome shotgun (WGS) entry which is preliminary data.</text>
</comment>
<dbReference type="SUPFAM" id="SSF54001">
    <property type="entry name" value="Cysteine proteinases"/>
    <property type="match status" value="1"/>
</dbReference>
<dbReference type="STRING" id="1798370.A2Z00_03150"/>
<organism evidence="1 2">
    <name type="scientific">Candidatus Gottesmanbacteria bacterium RBG_13_45_10</name>
    <dbReference type="NCBI Taxonomy" id="1798370"/>
    <lineage>
        <taxon>Bacteria</taxon>
        <taxon>Candidatus Gottesmaniibacteriota</taxon>
    </lineage>
</organism>
<name>A0A1F5ZFZ0_9BACT</name>
<dbReference type="AlphaFoldDB" id="A0A1F5ZFZ0"/>
<evidence type="ECO:0008006" key="3">
    <source>
        <dbReference type="Google" id="ProtNLM"/>
    </source>
</evidence>
<protein>
    <recommendedName>
        <fullName evidence="3">Transglutaminase-like domain-containing protein</fullName>
    </recommendedName>
</protein>
<accession>A0A1F5ZFZ0</accession>
<proteinExistence type="predicted"/>
<sequence>MNQVSLRKQLFYAVRDIPYQIAAKERDTCCRSKAKILGDMFMRIGLKAYIATGKFFWRDIGVPENILKLAPTPSVDHFFLRVYIPESRTWISVDPTWDPGLCDALPVAEWDGRTSTVLAVPLKKFTIRKNKKTRINPLNFPFPDFDPADTFTKALNDWYSSLRKERI</sequence>